<evidence type="ECO:0000259" key="5">
    <source>
        <dbReference type="Pfam" id="PF12728"/>
    </source>
</evidence>
<dbReference type="InterPro" id="IPR041657">
    <property type="entry name" value="HTH_17"/>
</dbReference>
<keyword evidence="4" id="KW-0808">Transferase</keyword>
<evidence type="ECO:0000256" key="4">
    <source>
        <dbReference type="ARBA" id="ARBA00022679"/>
    </source>
</evidence>
<dbReference type="Gene3D" id="1.10.230.10">
    <property type="entry name" value="Cytochrome P450-Terp, domain 2"/>
    <property type="match status" value="1"/>
</dbReference>
<dbReference type="SUPFAM" id="SSF48256">
    <property type="entry name" value="Citrate synthase"/>
    <property type="match status" value="1"/>
</dbReference>
<name>A0ABS2U5X7_9LEPT</name>
<dbReference type="RefSeq" id="WP_205277972.1">
    <property type="nucleotide sequence ID" value="NZ_JAFFPU010000004.1"/>
</dbReference>
<reference evidence="6 7" key="1">
    <citation type="submission" date="2021-02" db="EMBL/GenBank/DDBJ databases">
        <title>Leptospira ainlahdjerensis sp. nov., Leptospira ainazelensis sp. nov., Leptospira abararensis sp. nov. and Leptospira chreensis sp. nov., four new species isolated from water sources in Algeria.</title>
        <authorList>
            <person name="Amara Korba A."/>
            <person name="Kainiu M."/>
            <person name="Vincent A.T."/>
            <person name="Mariet J.-F."/>
            <person name="Veyrier F.J."/>
            <person name="Goarant C."/>
            <person name="Picardeau M."/>
        </authorList>
    </citation>
    <scope>NUCLEOTIDE SEQUENCE [LARGE SCALE GENOMIC DNA]</scope>
    <source>
        <strain evidence="6 7">201903070</strain>
    </source>
</reference>
<dbReference type="PRINTS" id="PR00143">
    <property type="entry name" value="CITRTSNTHASE"/>
</dbReference>
<dbReference type="Proteomes" id="UP000724686">
    <property type="component" value="Unassembled WGS sequence"/>
</dbReference>
<organism evidence="6 7">
    <name type="scientific">Leptospira ainlahdjerensis</name>
    <dbReference type="NCBI Taxonomy" id="2810033"/>
    <lineage>
        <taxon>Bacteria</taxon>
        <taxon>Pseudomonadati</taxon>
        <taxon>Spirochaetota</taxon>
        <taxon>Spirochaetia</taxon>
        <taxon>Leptospirales</taxon>
        <taxon>Leptospiraceae</taxon>
        <taxon>Leptospira</taxon>
    </lineage>
</organism>
<dbReference type="PANTHER" id="PTHR11739:SF4">
    <property type="entry name" value="CITRATE SYNTHASE, PEROXISOMAL"/>
    <property type="match status" value="1"/>
</dbReference>
<evidence type="ECO:0000313" key="7">
    <source>
        <dbReference type="Proteomes" id="UP000724686"/>
    </source>
</evidence>
<comment type="similarity">
    <text evidence="2">Belongs to the citrate synthase family.</text>
</comment>
<dbReference type="Pfam" id="PF00285">
    <property type="entry name" value="Citrate_synt"/>
    <property type="match status" value="1"/>
</dbReference>
<dbReference type="EMBL" id="JAFFPU010000004">
    <property type="protein sequence ID" value="MBM9575774.1"/>
    <property type="molecule type" value="Genomic_DNA"/>
</dbReference>
<sequence>MKPSAKKSFLSAFEAAQELGVEVETIYAYVSRGILHSESSGSKDRSKRYRREEIERLLLQREEKQNPGKTARAALSFGQPVLESSISLIEENAIYYRGLNATDLSENSNFESVAKILWDSENSFSFEEEWPTLDKDSLQILPVISNRPLIDLCRILLGVAEYEDTRALLKTPEALSQTGTKIIRLLSLFASKSKRGAGSIAETLWFSWKEISFGKKNSHFISDSKKNRILSNEDKKAIRLIDAALILSADHELNASSFTTRCVASTDASLYQAVIGGLAALSGKRHGLLTEKAIELIENASARKKEERLFLTERLRMGEKIPGFGHPFYQTGDPRGKKLLELTERFFPKNKNLVFAKSLIQESISLLGDYPTIDMGLAVVIHTLGLPKGAGLALFAIGRCAGWIAHAMEQYQSEQLIRPRARYVGISPKKIV</sequence>
<dbReference type="InterPro" id="IPR016142">
    <property type="entry name" value="Citrate_synth-like_lrg_a-sub"/>
</dbReference>
<accession>A0ABS2U5X7</accession>
<dbReference type="CDD" id="cd06102">
    <property type="entry name" value="citrate_synt_like_2"/>
    <property type="match status" value="1"/>
</dbReference>
<evidence type="ECO:0000313" key="6">
    <source>
        <dbReference type="EMBL" id="MBM9575774.1"/>
    </source>
</evidence>
<dbReference type="Gene3D" id="1.10.1660.10">
    <property type="match status" value="1"/>
</dbReference>
<protein>
    <recommendedName>
        <fullName evidence="3">citrate synthase (unknown stereospecificity)</fullName>
        <ecNumber evidence="3">2.3.3.16</ecNumber>
    </recommendedName>
</protein>
<dbReference type="InterPro" id="IPR036969">
    <property type="entry name" value="Citrate_synthase_sf"/>
</dbReference>
<keyword evidence="7" id="KW-1185">Reference proteome</keyword>
<dbReference type="InterPro" id="IPR002020">
    <property type="entry name" value="Citrate_synthase"/>
</dbReference>
<dbReference type="PANTHER" id="PTHR11739">
    <property type="entry name" value="CITRATE SYNTHASE"/>
    <property type="match status" value="1"/>
</dbReference>
<dbReference type="EC" id="2.3.3.16" evidence="3"/>
<evidence type="ECO:0000256" key="2">
    <source>
        <dbReference type="ARBA" id="ARBA00010566"/>
    </source>
</evidence>
<dbReference type="InterPro" id="IPR016143">
    <property type="entry name" value="Citrate_synth-like_sm_a-sub"/>
</dbReference>
<gene>
    <name evidence="6" type="ORF">JWG45_01275</name>
</gene>
<comment type="pathway">
    <text evidence="1">Carbohydrate metabolism; tricarboxylic acid cycle; isocitrate from oxaloacetate: step 1/2.</text>
</comment>
<dbReference type="Pfam" id="PF12728">
    <property type="entry name" value="HTH_17"/>
    <property type="match status" value="1"/>
</dbReference>
<evidence type="ECO:0000256" key="1">
    <source>
        <dbReference type="ARBA" id="ARBA00004751"/>
    </source>
</evidence>
<proteinExistence type="inferred from homology"/>
<dbReference type="Gene3D" id="1.10.580.10">
    <property type="entry name" value="Citrate Synthase, domain 1"/>
    <property type="match status" value="1"/>
</dbReference>
<feature type="domain" description="Helix-turn-helix" evidence="5">
    <location>
        <begin position="10"/>
        <end position="61"/>
    </location>
</feature>
<evidence type="ECO:0000256" key="3">
    <source>
        <dbReference type="ARBA" id="ARBA00012972"/>
    </source>
</evidence>
<comment type="caution">
    <text evidence="6">The sequence shown here is derived from an EMBL/GenBank/DDBJ whole genome shotgun (WGS) entry which is preliminary data.</text>
</comment>